<dbReference type="PaxDb" id="3708-A0A078ICC4"/>
<feature type="transmembrane region" description="Helical" evidence="6">
    <location>
        <begin position="79"/>
        <end position="96"/>
    </location>
</feature>
<comment type="subcellular location">
    <subcellularLocation>
        <location evidence="1 6">Endoplasmic reticulum membrane</location>
        <topology evidence="1 6">Multi-pass membrane protein</topology>
    </subcellularLocation>
</comment>
<keyword evidence="3 6" id="KW-0256">Endoplasmic reticulum</keyword>
<dbReference type="Pfam" id="PF02453">
    <property type="entry name" value="Reticulon"/>
    <property type="match status" value="1"/>
</dbReference>
<organism evidence="8 9">
    <name type="scientific">Brassica napus</name>
    <name type="common">Rape</name>
    <dbReference type="NCBI Taxonomy" id="3708"/>
    <lineage>
        <taxon>Eukaryota</taxon>
        <taxon>Viridiplantae</taxon>
        <taxon>Streptophyta</taxon>
        <taxon>Embryophyta</taxon>
        <taxon>Tracheophyta</taxon>
        <taxon>Spermatophyta</taxon>
        <taxon>Magnoliopsida</taxon>
        <taxon>eudicotyledons</taxon>
        <taxon>Gunneridae</taxon>
        <taxon>Pentapetalae</taxon>
        <taxon>rosids</taxon>
        <taxon>malvids</taxon>
        <taxon>Brassicales</taxon>
        <taxon>Brassicaceae</taxon>
        <taxon>Brassiceae</taxon>
        <taxon>Brassica</taxon>
    </lineage>
</organism>
<dbReference type="PANTHER" id="PTHR10994:SF181">
    <property type="entry name" value="RETICULON-LIKE PROTEIN B7"/>
    <property type="match status" value="1"/>
</dbReference>
<evidence type="ECO:0000256" key="2">
    <source>
        <dbReference type="ARBA" id="ARBA00022692"/>
    </source>
</evidence>
<evidence type="ECO:0000256" key="5">
    <source>
        <dbReference type="ARBA" id="ARBA00023136"/>
    </source>
</evidence>
<dbReference type="KEGG" id="bna:106365653"/>
<dbReference type="InterPro" id="IPR003388">
    <property type="entry name" value="Reticulon"/>
</dbReference>
<dbReference type="OrthoDB" id="567788at2759"/>
<protein>
    <recommendedName>
        <fullName evidence="6">Reticulon-like protein</fullName>
    </recommendedName>
</protein>
<evidence type="ECO:0000313" key="9">
    <source>
        <dbReference type="Proteomes" id="UP000028999"/>
    </source>
</evidence>
<dbReference type="InterPro" id="IPR045064">
    <property type="entry name" value="Reticulon-like"/>
</dbReference>
<evidence type="ECO:0000256" key="6">
    <source>
        <dbReference type="RuleBase" id="RU363132"/>
    </source>
</evidence>
<dbReference type="OMA" id="WFYEKHE"/>
<sequence>MEKEEEKLERVGPLEEPLMKNIVPEEDSLSMSDTDSEIPDSPVPINAPIYRMFGRERPIHMVLGGGKPADVLLWRDKKVTAGLVGAVTVIWLLFGFGHCRLLTFVCRGSILFLLLSFVWSNALNRSPEKIMEIYIPEKPLLQAASALTFEVNCALATLRSIALERDIKNFALVVIGLWLVSIIGSWFSFLSLIYICFVLIHTVPKLYEKYEDEIDPIAEKAVIEMKKHFQVLEAKFLNKSHHH</sequence>
<proteinExistence type="predicted"/>
<evidence type="ECO:0000313" key="8">
    <source>
        <dbReference type="EMBL" id="CDY48510.1"/>
    </source>
</evidence>
<dbReference type="AlphaFoldDB" id="A0A078ICC4"/>
<feature type="transmembrane region" description="Helical" evidence="6">
    <location>
        <begin position="101"/>
        <end position="120"/>
    </location>
</feature>
<name>A0A078ICC4_BRANA</name>
<accession>A0A078ICC4</accession>
<dbReference type="GO" id="GO:0005789">
    <property type="term" value="C:endoplasmic reticulum membrane"/>
    <property type="evidence" value="ECO:0007669"/>
    <property type="project" value="UniProtKB-SubCell"/>
</dbReference>
<keyword evidence="2 6" id="KW-0812">Transmembrane</keyword>
<gene>
    <name evidence="8" type="primary">BnaA09g00130D</name>
    <name evidence="8" type="ORF">GSBRNA2T00091213001</name>
</gene>
<dbReference type="PROSITE" id="PS50845">
    <property type="entry name" value="RETICULON"/>
    <property type="match status" value="1"/>
</dbReference>
<feature type="transmembrane region" description="Helical" evidence="6">
    <location>
        <begin position="170"/>
        <end position="200"/>
    </location>
</feature>
<evidence type="ECO:0000256" key="1">
    <source>
        <dbReference type="ARBA" id="ARBA00004477"/>
    </source>
</evidence>
<dbReference type="STRING" id="3708.A0A078ICC4"/>
<evidence type="ECO:0000256" key="3">
    <source>
        <dbReference type="ARBA" id="ARBA00022824"/>
    </source>
</evidence>
<dbReference type="EMBL" id="LK032776">
    <property type="protein sequence ID" value="CDY48510.1"/>
    <property type="molecule type" value="Genomic_DNA"/>
</dbReference>
<evidence type="ECO:0000259" key="7">
    <source>
        <dbReference type="PROSITE" id="PS50845"/>
    </source>
</evidence>
<evidence type="ECO:0000256" key="4">
    <source>
        <dbReference type="ARBA" id="ARBA00022989"/>
    </source>
</evidence>
<keyword evidence="5 6" id="KW-0472">Membrane</keyword>
<reference evidence="8 9" key="1">
    <citation type="journal article" date="2014" name="Science">
        <title>Plant genetics. Early allopolyploid evolution in the post-Neolithic Brassica napus oilseed genome.</title>
        <authorList>
            <person name="Chalhoub B."/>
            <person name="Denoeud F."/>
            <person name="Liu S."/>
            <person name="Parkin I.A."/>
            <person name="Tang H."/>
            <person name="Wang X."/>
            <person name="Chiquet J."/>
            <person name="Belcram H."/>
            <person name="Tong C."/>
            <person name="Samans B."/>
            <person name="Correa M."/>
            <person name="Da Silva C."/>
            <person name="Just J."/>
            <person name="Falentin C."/>
            <person name="Koh C.S."/>
            <person name="Le Clainche I."/>
            <person name="Bernard M."/>
            <person name="Bento P."/>
            <person name="Noel B."/>
            <person name="Labadie K."/>
            <person name="Alberti A."/>
            <person name="Charles M."/>
            <person name="Arnaud D."/>
            <person name="Guo H."/>
            <person name="Daviaud C."/>
            <person name="Alamery S."/>
            <person name="Jabbari K."/>
            <person name="Zhao M."/>
            <person name="Edger P.P."/>
            <person name="Chelaifa H."/>
            <person name="Tack D."/>
            <person name="Lassalle G."/>
            <person name="Mestiri I."/>
            <person name="Schnel N."/>
            <person name="Le Paslier M.C."/>
            <person name="Fan G."/>
            <person name="Renault V."/>
            <person name="Bayer P.E."/>
            <person name="Golicz A.A."/>
            <person name="Manoli S."/>
            <person name="Lee T.H."/>
            <person name="Thi V.H."/>
            <person name="Chalabi S."/>
            <person name="Hu Q."/>
            <person name="Fan C."/>
            <person name="Tollenaere R."/>
            <person name="Lu Y."/>
            <person name="Battail C."/>
            <person name="Shen J."/>
            <person name="Sidebottom C.H."/>
            <person name="Wang X."/>
            <person name="Canaguier A."/>
            <person name="Chauveau A."/>
            <person name="Berard A."/>
            <person name="Deniot G."/>
            <person name="Guan M."/>
            <person name="Liu Z."/>
            <person name="Sun F."/>
            <person name="Lim Y.P."/>
            <person name="Lyons E."/>
            <person name="Town C.D."/>
            <person name="Bancroft I."/>
            <person name="Wang X."/>
            <person name="Meng J."/>
            <person name="Ma J."/>
            <person name="Pires J.C."/>
            <person name="King G.J."/>
            <person name="Brunel D."/>
            <person name="Delourme R."/>
            <person name="Renard M."/>
            <person name="Aury J.M."/>
            <person name="Adams K.L."/>
            <person name="Batley J."/>
            <person name="Snowdon R.J."/>
            <person name="Tost J."/>
            <person name="Edwards D."/>
            <person name="Zhou Y."/>
            <person name="Hua W."/>
            <person name="Sharpe A.G."/>
            <person name="Paterson A.H."/>
            <person name="Guan C."/>
            <person name="Wincker P."/>
        </authorList>
    </citation>
    <scope>NUCLEOTIDE SEQUENCE [LARGE SCALE GENOMIC DNA]</scope>
    <source>
        <strain evidence="9">cv. Darmor-bzh</strain>
    </source>
</reference>
<feature type="domain" description="Reticulon" evidence="7">
    <location>
        <begin position="68"/>
        <end position="243"/>
    </location>
</feature>
<dbReference type="PANTHER" id="PTHR10994">
    <property type="entry name" value="RETICULON"/>
    <property type="match status" value="1"/>
</dbReference>
<dbReference type="GO" id="GO:0009617">
    <property type="term" value="P:response to bacterium"/>
    <property type="evidence" value="ECO:0007669"/>
    <property type="project" value="InterPro"/>
</dbReference>
<keyword evidence="4 6" id="KW-1133">Transmembrane helix</keyword>
<keyword evidence="9" id="KW-1185">Reference proteome</keyword>
<dbReference type="Proteomes" id="UP000028999">
    <property type="component" value="Unassembled WGS sequence"/>
</dbReference>
<dbReference type="Gramene" id="CDY48510">
    <property type="protein sequence ID" value="CDY48510"/>
    <property type="gene ID" value="GSBRNA2T00091213001"/>
</dbReference>